<accession>A0ABY8VME1</accession>
<feature type="region of interest" description="Disordered" evidence="1">
    <location>
        <begin position="91"/>
        <end position="136"/>
    </location>
</feature>
<evidence type="ECO:0000256" key="1">
    <source>
        <dbReference type="SAM" id="MobiDB-lite"/>
    </source>
</evidence>
<sequence length="136" mass="13915">MEQWWLSLHGLEVIAAGTPAGEGDLTLRLGGEEYALGAAGADSVTLSDSNGITIYADLDGDGEIDHISSIHGDGGFDVYSADPHRAAWGLAGGDDHTGADGRAASWGLPADSTPGKGAPRSGVDQQTGTWLRIEQG</sequence>
<protein>
    <recommendedName>
        <fullName evidence="4">VCBS repeat-containing protein</fullName>
    </recommendedName>
</protein>
<keyword evidence="3" id="KW-1185">Reference proteome</keyword>
<name>A0ABY8VME1_9CORY</name>
<proteinExistence type="predicted"/>
<reference evidence="2 3" key="1">
    <citation type="submission" date="2023-05" db="EMBL/GenBank/DDBJ databases">
        <title>Corynebacterium suedekumii sp. nov. and Corynebacterium breve sp. nov. isolated from raw cow's milk.</title>
        <authorList>
            <person name="Baer M.K."/>
            <person name="Mehl L."/>
            <person name="Hellmuth R."/>
            <person name="Marke G."/>
            <person name="Lipski A."/>
        </authorList>
    </citation>
    <scope>NUCLEOTIDE SEQUENCE [LARGE SCALE GENOMIC DNA]</scope>
    <source>
        <strain evidence="2 3">LM112</strain>
    </source>
</reference>
<organism evidence="2 3">
    <name type="scientific">Corynebacterium suedekumii</name>
    <dbReference type="NCBI Taxonomy" id="3049801"/>
    <lineage>
        <taxon>Bacteria</taxon>
        <taxon>Bacillati</taxon>
        <taxon>Actinomycetota</taxon>
        <taxon>Actinomycetes</taxon>
        <taxon>Mycobacteriales</taxon>
        <taxon>Corynebacteriaceae</taxon>
        <taxon>Corynebacterium</taxon>
    </lineage>
</organism>
<evidence type="ECO:0000313" key="3">
    <source>
        <dbReference type="Proteomes" id="UP001238805"/>
    </source>
</evidence>
<gene>
    <name evidence="2" type="ORF">QP029_03085</name>
</gene>
<evidence type="ECO:0000313" key="2">
    <source>
        <dbReference type="EMBL" id="WIM70824.1"/>
    </source>
</evidence>
<dbReference type="EMBL" id="CP126970">
    <property type="protein sequence ID" value="WIM70824.1"/>
    <property type="molecule type" value="Genomic_DNA"/>
</dbReference>
<dbReference type="Proteomes" id="UP001238805">
    <property type="component" value="Chromosome"/>
</dbReference>
<evidence type="ECO:0008006" key="4">
    <source>
        <dbReference type="Google" id="ProtNLM"/>
    </source>
</evidence>
<dbReference type="RefSeq" id="WP_284875404.1">
    <property type="nucleotide sequence ID" value="NZ_CP126970.1"/>
</dbReference>